<evidence type="ECO:0000256" key="3">
    <source>
        <dbReference type="SAM" id="MobiDB-lite"/>
    </source>
</evidence>
<dbReference type="Proteomes" id="UP000002630">
    <property type="component" value="Linkage Group LG10"/>
</dbReference>
<name>D8LQ14_ECTSI</name>
<dbReference type="AlphaFoldDB" id="D8LQ14"/>
<dbReference type="OrthoDB" id="10466938at2759"/>
<dbReference type="InParanoid" id="D8LQ14"/>
<dbReference type="Pfam" id="PF05996">
    <property type="entry name" value="Fe_bilin_red"/>
    <property type="match status" value="1"/>
</dbReference>
<feature type="region of interest" description="Disordered" evidence="3">
    <location>
        <begin position="46"/>
        <end position="91"/>
    </location>
</feature>
<dbReference type="InterPro" id="IPR009249">
    <property type="entry name" value="Ferredoxin-dep_bilin_Rdtase"/>
</dbReference>
<dbReference type="OMA" id="CASSKEY"/>
<keyword evidence="6" id="KW-1185">Reference proteome</keyword>
<evidence type="ECO:0000313" key="5">
    <source>
        <dbReference type="EMBL" id="CBN74906.1"/>
    </source>
</evidence>
<evidence type="ECO:0000256" key="1">
    <source>
        <dbReference type="ARBA" id="ARBA00006908"/>
    </source>
</evidence>
<feature type="chain" id="PRO_5003117388" evidence="4">
    <location>
        <begin position="27"/>
        <end position="367"/>
    </location>
</feature>
<comment type="similarity">
    <text evidence="1">Belongs to the HY2 family.</text>
</comment>
<keyword evidence="4" id="KW-0732">Signal</keyword>
<sequence length="367" mass="39935">MGCPFAQLSPLLLLSCLVLFFQFGASFLSPKPLLASLQRGRSLADASAGVGSSSRSRAASPPPHHGGSSRDGGGRGGSSRSGGGPRMLGVSDVLAPPELQLQSDEGFEGEPLAWTESLGSGGPLFFADLLRTQASTLEFELALGRSPVPRCMDTVCNPERRSRVRNLIYTGDRVRKVRMSYLDTPDMQVYSTVAYSAPGHDFPLLGLSAMAMGSVRVLALDLQPLFPGEDYAAKYADANAKLKAIRNKYPQLGEELRKDYYKGSPFFSDSMMYARWGPKEEADGFMDKVVMPAFRECMQAYVEIVNQAPAHAPGSPTEQAVLERQAEFDRFHAEREQVRPILTSKFGASFADTYVSDFLFAYGGGQR</sequence>
<dbReference type="EMBL" id="FN649735">
    <property type="protein sequence ID" value="CBN74906.1"/>
    <property type="molecule type" value="Genomic_DNA"/>
</dbReference>
<dbReference type="EMBL" id="FN648774">
    <property type="protein sequence ID" value="CBN74906.1"/>
    <property type="molecule type" value="Genomic_DNA"/>
</dbReference>
<evidence type="ECO:0000256" key="4">
    <source>
        <dbReference type="SAM" id="SignalP"/>
    </source>
</evidence>
<feature type="compositionally biased region" description="Low complexity" evidence="3">
    <location>
        <begin position="46"/>
        <end position="59"/>
    </location>
</feature>
<evidence type="ECO:0000313" key="6">
    <source>
        <dbReference type="Proteomes" id="UP000002630"/>
    </source>
</evidence>
<gene>
    <name evidence="5" type="ORF">Esi_0056_0107</name>
</gene>
<keyword evidence="2" id="KW-0560">Oxidoreductase</keyword>
<evidence type="ECO:0000256" key="2">
    <source>
        <dbReference type="ARBA" id="ARBA00023002"/>
    </source>
</evidence>
<dbReference type="GO" id="GO:0050897">
    <property type="term" value="F:cobalt ion binding"/>
    <property type="evidence" value="ECO:0007669"/>
    <property type="project" value="InterPro"/>
</dbReference>
<dbReference type="Gene3D" id="3.40.1500.20">
    <property type="match status" value="1"/>
</dbReference>
<dbReference type="PANTHER" id="PTHR34557">
    <property type="entry name" value="PHYTOCHROMOBILIN:FERREDOXIN OXIDOREDUCTASE, CHLOROPLASTIC"/>
    <property type="match status" value="1"/>
</dbReference>
<proteinExistence type="inferred from homology"/>
<dbReference type="GO" id="GO:0010024">
    <property type="term" value="P:phytochromobilin biosynthetic process"/>
    <property type="evidence" value="ECO:0007669"/>
    <property type="project" value="InterPro"/>
</dbReference>
<accession>D8LQ14</accession>
<reference evidence="5 6" key="1">
    <citation type="journal article" date="2010" name="Nature">
        <title>The Ectocarpus genome and the independent evolution of multicellularity in brown algae.</title>
        <authorList>
            <person name="Cock J.M."/>
            <person name="Sterck L."/>
            <person name="Rouze P."/>
            <person name="Scornet D."/>
            <person name="Allen A.E."/>
            <person name="Amoutzias G."/>
            <person name="Anthouard V."/>
            <person name="Artiguenave F."/>
            <person name="Aury J.M."/>
            <person name="Badger J.H."/>
            <person name="Beszteri B."/>
            <person name="Billiau K."/>
            <person name="Bonnet E."/>
            <person name="Bothwell J.H."/>
            <person name="Bowler C."/>
            <person name="Boyen C."/>
            <person name="Brownlee C."/>
            <person name="Carrano C.J."/>
            <person name="Charrier B."/>
            <person name="Cho G.Y."/>
            <person name="Coelho S.M."/>
            <person name="Collen J."/>
            <person name="Corre E."/>
            <person name="Da Silva C."/>
            <person name="Delage L."/>
            <person name="Delaroque N."/>
            <person name="Dittami S.M."/>
            <person name="Doulbeau S."/>
            <person name="Elias M."/>
            <person name="Farnham G."/>
            <person name="Gachon C.M."/>
            <person name="Gschloessl B."/>
            <person name="Heesch S."/>
            <person name="Jabbari K."/>
            <person name="Jubin C."/>
            <person name="Kawai H."/>
            <person name="Kimura K."/>
            <person name="Kloareg B."/>
            <person name="Kupper F.C."/>
            <person name="Lang D."/>
            <person name="Le Bail A."/>
            <person name="Leblanc C."/>
            <person name="Lerouge P."/>
            <person name="Lohr M."/>
            <person name="Lopez P.J."/>
            <person name="Martens C."/>
            <person name="Maumus F."/>
            <person name="Michel G."/>
            <person name="Miranda-Saavedra D."/>
            <person name="Morales J."/>
            <person name="Moreau H."/>
            <person name="Motomura T."/>
            <person name="Nagasato C."/>
            <person name="Napoli C.A."/>
            <person name="Nelson D.R."/>
            <person name="Nyvall-Collen P."/>
            <person name="Peters A.F."/>
            <person name="Pommier C."/>
            <person name="Potin P."/>
            <person name="Poulain J."/>
            <person name="Quesneville H."/>
            <person name="Read B."/>
            <person name="Rensing S.A."/>
            <person name="Ritter A."/>
            <person name="Rousvoal S."/>
            <person name="Samanta M."/>
            <person name="Samson G."/>
            <person name="Schroeder D.C."/>
            <person name="Segurens B."/>
            <person name="Strittmatter M."/>
            <person name="Tonon T."/>
            <person name="Tregear J.W."/>
            <person name="Valentin K."/>
            <person name="von Dassow P."/>
            <person name="Yamagishi T."/>
            <person name="Van de Peer Y."/>
            <person name="Wincker P."/>
        </authorList>
    </citation>
    <scope>NUCLEOTIDE SEQUENCE [LARGE SCALE GENOMIC DNA]</scope>
    <source>
        <strain evidence="6">Ec32 / CCAP1310/4</strain>
    </source>
</reference>
<protein>
    <submittedName>
        <fullName evidence="5">Uncharacterized protein</fullName>
    </submittedName>
</protein>
<organism evidence="5 6">
    <name type="scientific">Ectocarpus siliculosus</name>
    <name type="common">Brown alga</name>
    <name type="synonym">Conferva siliculosa</name>
    <dbReference type="NCBI Taxonomy" id="2880"/>
    <lineage>
        <taxon>Eukaryota</taxon>
        <taxon>Sar</taxon>
        <taxon>Stramenopiles</taxon>
        <taxon>Ochrophyta</taxon>
        <taxon>PX clade</taxon>
        <taxon>Phaeophyceae</taxon>
        <taxon>Ectocarpales</taxon>
        <taxon>Ectocarpaceae</taxon>
        <taxon>Ectocarpus</taxon>
    </lineage>
</organism>
<dbReference type="PANTHER" id="PTHR34557:SF1">
    <property type="entry name" value="PHYTOCHROMOBILIN:FERREDOXIN OXIDOREDUCTASE, CHLOROPLASTIC"/>
    <property type="match status" value="1"/>
</dbReference>
<dbReference type="GO" id="GO:0016636">
    <property type="term" value="F:oxidoreductase activity, acting on the CH-CH group of donors, iron-sulfur protein as acceptor"/>
    <property type="evidence" value="ECO:0007669"/>
    <property type="project" value="InterPro"/>
</dbReference>
<feature type="compositionally biased region" description="Gly residues" evidence="3">
    <location>
        <begin position="69"/>
        <end position="86"/>
    </location>
</feature>
<feature type="signal peptide" evidence="4">
    <location>
        <begin position="1"/>
        <end position="26"/>
    </location>
</feature>